<keyword evidence="6" id="KW-0408">Iron</keyword>
<evidence type="ECO:0000256" key="1">
    <source>
        <dbReference type="ARBA" id="ARBA00010914"/>
    </source>
</evidence>
<keyword evidence="2" id="KW-0813">Transport</keyword>
<sequence>MYTLINYNRLLLNKTLNNTLITLPNIKLKRPFSASTDASSTLAYPASFTTNEDMYVNPMSRTIKATFVTPENKEFDAIGLIGICGGKKNCTTCHIILEKHVYNNIDPPSEEEEDILDLSMGNQQNPIPGRSRLGCCVIVSKGLSDARITIPWSSMK</sequence>
<accession>A0A2T9YUS2</accession>
<keyword evidence="5" id="KW-0249">Electron transport</keyword>
<evidence type="ECO:0000313" key="9">
    <source>
        <dbReference type="EMBL" id="PVU96024.1"/>
    </source>
</evidence>
<dbReference type="AlphaFoldDB" id="A0A2T9YUS2"/>
<dbReference type="InterPro" id="IPR012675">
    <property type="entry name" value="Beta-grasp_dom_sf"/>
</dbReference>
<gene>
    <name evidence="9" type="ORF">BB559_002534</name>
</gene>
<dbReference type="InterPro" id="IPR036010">
    <property type="entry name" value="2Fe-2S_ferredoxin-like_sf"/>
</dbReference>
<evidence type="ECO:0000256" key="7">
    <source>
        <dbReference type="ARBA" id="ARBA00023014"/>
    </source>
</evidence>
<dbReference type="CDD" id="cd00207">
    <property type="entry name" value="fer2"/>
    <property type="match status" value="1"/>
</dbReference>
<keyword evidence="10" id="KW-1185">Reference proteome</keyword>
<evidence type="ECO:0000313" key="10">
    <source>
        <dbReference type="Proteomes" id="UP000245699"/>
    </source>
</evidence>
<dbReference type="EMBL" id="MBFT01000161">
    <property type="protein sequence ID" value="PVU96024.1"/>
    <property type="molecule type" value="Genomic_DNA"/>
</dbReference>
<dbReference type="Proteomes" id="UP000245699">
    <property type="component" value="Unassembled WGS sequence"/>
</dbReference>
<organism evidence="9 10">
    <name type="scientific">Furculomyces boomerangus</name>
    <dbReference type="NCBI Taxonomy" id="61424"/>
    <lineage>
        <taxon>Eukaryota</taxon>
        <taxon>Fungi</taxon>
        <taxon>Fungi incertae sedis</taxon>
        <taxon>Zoopagomycota</taxon>
        <taxon>Kickxellomycotina</taxon>
        <taxon>Harpellomycetes</taxon>
        <taxon>Harpellales</taxon>
        <taxon>Harpellaceae</taxon>
        <taxon>Furculomyces</taxon>
    </lineage>
</organism>
<evidence type="ECO:0000256" key="3">
    <source>
        <dbReference type="ARBA" id="ARBA00022714"/>
    </source>
</evidence>
<evidence type="ECO:0000256" key="6">
    <source>
        <dbReference type="ARBA" id="ARBA00023004"/>
    </source>
</evidence>
<name>A0A2T9YUS2_9FUNG</name>
<comment type="cofactor">
    <cofactor evidence="8">
        <name>[2Fe-2S] cluster</name>
        <dbReference type="ChEBI" id="CHEBI:190135"/>
    </cofactor>
</comment>
<dbReference type="PANTHER" id="PTHR23426:SF72">
    <property type="entry name" value="2FE-2S FERREDOXIN-TYPE DOMAIN-CONTAINING PROTEIN"/>
    <property type="match status" value="1"/>
</dbReference>
<dbReference type="PANTHER" id="PTHR23426">
    <property type="entry name" value="FERREDOXIN/ADRENODOXIN"/>
    <property type="match status" value="1"/>
</dbReference>
<proteinExistence type="inferred from homology"/>
<dbReference type="GO" id="GO:0046872">
    <property type="term" value="F:metal ion binding"/>
    <property type="evidence" value="ECO:0007669"/>
    <property type="project" value="UniProtKB-KW"/>
</dbReference>
<keyword evidence="4" id="KW-0479">Metal-binding</keyword>
<comment type="caution">
    <text evidence="9">The sequence shown here is derived from an EMBL/GenBank/DDBJ whole genome shotgun (WGS) entry which is preliminary data.</text>
</comment>
<comment type="similarity">
    <text evidence="1">Belongs to the adrenodoxin/putidaredoxin family.</text>
</comment>
<evidence type="ECO:0000256" key="8">
    <source>
        <dbReference type="ARBA" id="ARBA00034078"/>
    </source>
</evidence>
<dbReference type="GO" id="GO:0005739">
    <property type="term" value="C:mitochondrion"/>
    <property type="evidence" value="ECO:0007669"/>
    <property type="project" value="TreeGrafter"/>
</dbReference>
<keyword evidence="3" id="KW-0001">2Fe-2S</keyword>
<reference evidence="9 10" key="1">
    <citation type="journal article" date="2018" name="MBio">
        <title>Comparative Genomics Reveals the Core Gene Toolbox for the Fungus-Insect Symbiosis.</title>
        <authorList>
            <person name="Wang Y."/>
            <person name="Stata M."/>
            <person name="Wang W."/>
            <person name="Stajich J.E."/>
            <person name="White M.M."/>
            <person name="Moncalvo J.M."/>
        </authorList>
    </citation>
    <scope>NUCLEOTIDE SEQUENCE [LARGE SCALE GENOMIC DNA]</scope>
    <source>
        <strain evidence="9 10">AUS-77-4</strain>
    </source>
</reference>
<dbReference type="SUPFAM" id="SSF54292">
    <property type="entry name" value="2Fe-2S ferredoxin-like"/>
    <property type="match status" value="1"/>
</dbReference>
<dbReference type="InterPro" id="IPR001041">
    <property type="entry name" value="2Fe-2S_ferredoxin-type"/>
</dbReference>
<evidence type="ECO:0000256" key="4">
    <source>
        <dbReference type="ARBA" id="ARBA00022723"/>
    </source>
</evidence>
<dbReference type="OrthoDB" id="268593at2759"/>
<dbReference type="InterPro" id="IPR001055">
    <property type="entry name" value="Adrenodoxin-like"/>
</dbReference>
<evidence type="ECO:0000256" key="2">
    <source>
        <dbReference type="ARBA" id="ARBA00022448"/>
    </source>
</evidence>
<protein>
    <submittedName>
        <fullName evidence="9">Uncharacterized protein</fullName>
    </submittedName>
</protein>
<keyword evidence="7" id="KW-0411">Iron-sulfur</keyword>
<dbReference type="GO" id="GO:0140647">
    <property type="term" value="P:P450-containing electron transport chain"/>
    <property type="evidence" value="ECO:0007669"/>
    <property type="project" value="InterPro"/>
</dbReference>
<dbReference type="GO" id="GO:0009055">
    <property type="term" value="F:electron transfer activity"/>
    <property type="evidence" value="ECO:0007669"/>
    <property type="project" value="TreeGrafter"/>
</dbReference>
<dbReference type="Gene3D" id="3.10.20.30">
    <property type="match status" value="1"/>
</dbReference>
<dbReference type="GO" id="GO:0051537">
    <property type="term" value="F:2 iron, 2 sulfur cluster binding"/>
    <property type="evidence" value="ECO:0007669"/>
    <property type="project" value="UniProtKB-KW"/>
</dbReference>
<dbReference type="STRING" id="61424.A0A2T9YUS2"/>
<evidence type="ECO:0000256" key="5">
    <source>
        <dbReference type="ARBA" id="ARBA00022982"/>
    </source>
</evidence>